<dbReference type="Pfam" id="PF16170">
    <property type="entry name" value="DUF4873"/>
    <property type="match status" value="1"/>
</dbReference>
<dbReference type="Proteomes" id="UP001595909">
    <property type="component" value="Unassembled WGS sequence"/>
</dbReference>
<feature type="domain" description="DUF4873" evidence="1">
    <location>
        <begin position="13"/>
        <end position="103"/>
    </location>
</feature>
<evidence type="ECO:0000313" key="3">
    <source>
        <dbReference type="Proteomes" id="UP001595909"/>
    </source>
</evidence>
<reference evidence="3" key="1">
    <citation type="journal article" date="2019" name="Int. J. Syst. Evol. Microbiol.">
        <title>The Global Catalogue of Microorganisms (GCM) 10K type strain sequencing project: providing services to taxonomists for standard genome sequencing and annotation.</title>
        <authorList>
            <consortium name="The Broad Institute Genomics Platform"/>
            <consortium name="The Broad Institute Genome Sequencing Center for Infectious Disease"/>
            <person name="Wu L."/>
            <person name="Ma J."/>
        </authorList>
    </citation>
    <scope>NUCLEOTIDE SEQUENCE [LARGE SCALE GENOMIC DNA]</scope>
    <source>
        <strain evidence="3">CCUG 50347</strain>
    </source>
</reference>
<comment type="caution">
    <text evidence="2">The sequence shown here is derived from an EMBL/GenBank/DDBJ whole genome shotgun (WGS) entry which is preliminary data.</text>
</comment>
<keyword evidence="3" id="KW-1185">Reference proteome</keyword>
<dbReference type="InterPro" id="IPR032371">
    <property type="entry name" value="DUF4873"/>
</dbReference>
<protein>
    <submittedName>
        <fullName evidence="2">DUF4873 domain-containing protein</fullName>
    </submittedName>
</protein>
<gene>
    <name evidence="2" type="ORF">ACFPEL_02975</name>
</gene>
<evidence type="ECO:0000259" key="1">
    <source>
        <dbReference type="Pfam" id="PF16170"/>
    </source>
</evidence>
<evidence type="ECO:0000313" key="2">
    <source>
        <dbReference type="EMBL" id="MFC4831365.1"/>
    </source>
</evidence>
<dbReference type="RefSeq" id="WP_274192276.1">
    <property type="nucleotide sequence ID" value="NZ_BAABHN010000004.1"/>
</dbReference>
<dbReference type="EMBL" id="JBHSIM010000004">
    <property type="protein sequence ID" value="MFC4831365.1"/>
    <property type="molecule type" value="Genomic_DNA"/>
</dbReference>
<sequence length="116" mass="12539">MTPEATPAHDHDEDGYAGPATLEVDGTEYDVHVTLLGHFEPLDGRFHWYGRVAVHAELHAALDGRKRPTRVTTPVGAADGELSDVDPWGRYRIAGVSTPPFPVGTEDTPAEIVGVR</sequence>
<organism evidence="2 3">
    <name type="scientific">Actinomycetospora chibensis</name>
    <dbReference type="NCBI Taxonomy" id="663606"/>
    <lineage>
        <taxon>Bacteria</taxon>
        <taxon>Bacillati</taxon>
        <taxon>Actinomycetota</taxon>
        <taxon>Actinomycetes</taxon>
        <taxon>Pseudonocardiales</taxon>
        <taxon>Pseudonocardiaceae</taxon>
        <taxon>Actinomycetospora</taxon>
    </lineage>
</organism>
<name>A0ABV9RGD0_9PSEU</name>
<accession>A0ABV9RGD0</accession>
<proteinExistence type="predicted"/>